<evidence type="ECO:0000313" key="3">
    <source>
        <dbReference type="Proteomes" id="UP001349343"/>
    </source>
</evidence>
<feature type="domain" description="Polynucleotide kinase PNKP phosphatase" evidence="1">
    <location>
        <begin position="170"/>
        <end position="309"/>
    </location>
</feature>
<dbReference type="InterPro" id="IPR023214">
    <property type="entry name" value="HAD_sf"/>
</dbReference>
<protein>
    <submittedName>
        <fullName evidence="2">Polynucleotide kinase</fullName>
    </submittedName>
</protein>
<dbReference type="Pfam" id="PF25109">
    <property type="entry name" value="HAD_PNKP"/>
    <property type="match status" value="1"/>
</dbReference>
<keyword evidence="2" id="KW-0808">Transferase</keyword>
<reference evidence="2 3" key="1">
    <citation type="submission" date="2023-11" db="EMBL/GenBank/DDBJ databases">
        <authorList>
            <person name="Cook R."/>
            <person name="Crisci M."/>
            <person name="Pye H."/>
            <person name="Adriaenssens E."/>
            <person name="Santini J."/>
        </authorList>
    </citation>
    <scope>NUCLEOTIDE SEQUENCE [LARGE SCALE GENOMIC DNA]</scope>
    <source>
        <strain evidence="2">Lak_Megaphage_RVC_JS4_GC31</strain>
    </source>
</reference>
<dbReference type="Gene3D" id="3.40.50.1000">
    <property type="entry name" value="HAD superfamily/HAD-like"/>
    <property type="match status" value="1"/>
</dbReference>
<evidence type="ECO:0000313" key="2">
    <source>
        <dbReference type="EMBL" id="WQJ52878.1"/>
    </source>
</evidence>
<dbReference type="EMBL" id="OR769222">
    <property type="protein sequence ID" value="WQJ52878.1"/>
    <property type="molecule type" value="Genomic_DNA"/>
</dbReference>
<dbReference type="SUPFAM" id="SSF52540">
    <property type="entry name" value="P-loop containing nucleoside triphosphate hydrolases"/>
    <property type="match status" value="1"/>
</dbReference>
<dbReference type="Proteomes" id="UP001349343">
    <property type="component" value="Segment"/>
</dbReference>
<accession>A0ABZ0Z108</accession>
<organism evidence="2 3">
    <name type="scientific">phage Lak_Megaphage_RVC_JS4_GC31</name>
    <dbReference type="NCBI Taxonomy" id="3109228"/>
    <lineage>
        <taxon>Viruses</taxon>
        <taxon>Duplodnaviria</taxon>
        <taxon>Heunggongvirae</taxon>
        <taxon>Uroviricota</taxon>
        <taxon>Caudoviricetes</taxon>
        <taxon>Caudoviricetes code 15 clade</taxon>
    </lineage>
</organism>
<evidence type="ECO:0000259" key="1">
    <source>
        <dbReference type="Pfam" id="PF25109"/>
    </source>
</evidence>
<proteinExistence type="predicted"/>
<dbReference type="InterPro" id="IPR056782">
    <property type="entry name" value="HAD_PNKP"/>
</dbReference>
<keyword evidence="2" id="KW-0418">Kinase</keyword>
<dbReference type="Pfam" id="PF13671">
    <property type="entry name" value="AAA_33"/>
    <property type="match status" value="1"/>
</dbReference>
<dbReference type="InterPro" id="IPR027417">
    <property type="entry name" value="P-loop_NTPase"/>
</dbReference>
<dbReference type="GO" id="GO:0016301">
    <property type="term" value="F:kinase activity"/>
    <property type="evidence" value="ECO:0007669"/>
    <property type="project" value="UniProtKB-KW"/>
</dbReference>
<keyword evidence="3" id="KW-1185">Reference proteome</keyword>
<name>A0ABZ0Z108_9CAUD</name>
<dbReference type="Gene3D" id="3.40.50.300">
    <property type="entry name" value="P-loop containing nucleotide triphosphate hydrolases"/>
    <property type="match status" value="1"/>
</dbReference>
<sequence>METKQIILTRGIQGSGKSTWAVAWVKADPKHRIRINWDCLRNMFGEYWVEERENLAVISDMTDAFLKSPMEKGWDIVIDNMNLNPKTWKYAQDKIDEYNKIHTKYKYELKFQDFFNVTLDECIRRDSLREHPIGETTIRRTYRQYRTFIATELNKAYVNGLKKFDETKKNCILVDMDATLCFNITGRPFFGPGAAEGMKYDVACREICHLVHNYIKDESVEVIILTGREDTPEIRKATEEWLRENILGKVDMVLMRPFHDNSKGQDCKLNLYKTFIEPYYNVLFVLEDSSKVVKMWRDNGIICLQVNDGTM</sequence>